<evidence type="ECO:0000313" key="2">
    <source>
        <dbReference type="EMBL" id="OWP06408.1"/>
    </source>
</evidence>
<comment type="caution">
    <text evidence="2">The sequence shown here is derived from an EMBL/GenBank/DDBJ whole genome shotgun (WGS) entry which is preliminary data.</text>
</comment>
<dbReference type="OrthoDB" id="2354469at2759"/>
<keyword evidence="3" id="KW-1185">Reference proteome</keyword>
<dbReference type="Proteomes" id="UP000242519">
    <property type="component" value="Unassembled WGS sequence"/>
</dbReference>
<name>A0A218ZEJ5_9HELO</name>
<dbReference type="EMBL" id="MZNU01000046">
    <property type="protein sequence ID" value="OWP06408.1"/>
    <property type="molecule type" value="Genomic_DNA"/>
</dbReference>
<organism evidence="2 3">
    <name type="scientific">Diplocarpon coronariae</name>
    <dbReference type="NCBI Taxonomy" id="2795749"/>
    <lineage>
        <taxon>Eukaryota</taxon>
        <taxon>Fungi</taxon>
        <taxon>Dikarya</taxon>
        <taxon>Ascomycota</taxon>
        <taxon>Pezizomycotina</taxon>
        <taxon>Leotiomycetes</taxon>
        <taxon>Helotiales</taxon>
        <taxon>Drepanopezizaceae</taxon>
        <taxon>Diplocarpon</taxon>
    </lineage>
</organism>
<dbReference type="STRING" id="503106.A0A218ZEJ5"/>
<feature type="compositionally biased region" description="Polar residues" evidence="1">
    <location>
        <begin position="1"/>
        <end position="11"/>
    </location>
</feature>
<evidence type="ECO:0000256" key="1">
    <source>
        <dbReference type="SAM" id="MobiDB-lite"/>
    </source>
</evidence>
<reference evidence="2 3" key="1">
    <citation type="submission" date="2017-04" db="EMBL/GenBank/DDBJ databases">
        <title>Draft genome sequence of Marssonina coronaria NL1: causal agent of apple blotch.</title>
        <authorList>
            <person name="Cheng Q."/>
        </authorList>
    </citation>
    <scope>NUCLEOTIDE SEQUENCE [LARGE SCALE GENOMIC DNA]</scope>
    <source>
        <strain evidence="2 3">NL1</strain>
    </source>
</reference>
<feature type="region of interest" description="Disordered" evidence="1">
    <location>
        <begin position="1"/>
        <end position="37"/>
    </location>
</feature>
<sequence length="185" mass="19576">MDLSHHLQSAPRSKRNDSRNGWNQARSKSADYSDSAVSSDRAQTYAVAFPAPRYAAVTAGHASTSDAEMHLGPPTPPRVYATLSSQCSLECAPRNLAPPPQDSGGEPARAGSSASWGSTSAGKVGDMVMESQEIAMASMSEDMMMWLEYLPHVLNFLDSGSATDAAGRELEKSVDVTGPGLEGDR</sequence>
<dbReference type="InParanoid" id="A0A218ZEJ5"/>
<feature type="region of interest" description="Disordered" evidence="1">
    <location>
        <begin position="92"/>
        <end position="122"/>
    </location>
</feature>
<feature type="compositionally biased region" description="Low complexity" evidence="1">
    <location>
        <begin position="110"/>
        <end position="122"/>
    </location>
</feature>
<evidence type="ECO:0000313" key="3">
    <source>
        <dbReference type="Proteomes" id="UP000242519"/>
    </source>
</evidence>
<proteinExistence type="predicted"/>
<gene>
    <name evidence="2" type="ORF">B2J93_9181</name>
</gene>
<accession>A0A218ZEJ5</accession>
<protein>
    <submittedName>
        <fullName evidence="2">Uncharacterized protein</fullName>
    </submittedName>
</protein>
<dbReference type="AlphaFoldDB" id="A0A218ZEJ5"/>